<sequence length="441" mass="48943">MSAELAEKYAQERLKRLRPDAAEQYTDVRAPDVHDLAADPWVDYETLAARSQPLTDGSSTKFLIVGGGHSGLLYAARLVEAGFSPADVVIVDTAGGFGGTWYWNRYPGLMCDVEGYCYLPMLEETGYTPKHKYSYGAEIRGQSERIAAKYGLKGMFCTKVDSQVWREDKGKWQVKMTQSLGHVRGPTKLTVDVQFLILTGGVLSVPKVPRAPGFAEFRAKHDIFHTARWNYALTGGSQEVPDMEKLRDKRVAIIGTGATAVQAIPHLAKWAKHLYVVQRTPSYCGPRGQKETTPQDWAEVVASGKGWQQRRFDNLNSHLSADPEPVDLVDDGWSQNQGRAGLIGGAGWAVTPETIPQHVQKLLELDTPHAEKLRARVEETVKDPAVAQKLKAWYPGWCKRPTFNDDYLETFNRDNVTLVDTDGKGIRGYTERGIVVAGGEH</sequence>
<keyword evidence="6" id="KW-0560">Oxidoreductase</keyword>
<feature type="non-terminal residue" evidence="7">
    <location>
        <position position="441"/>
    </location>
</feature>
<dbReference type="PANTHER" id="PTHR43098">
    <property type="entry name" value="L-ORNITHINE N(5)-MONOOXYGENASE-RELATED"/>
    <property type="match status" value="1"/>
</dbReference>
<keyword evidence="4" id="KW-0274">FAD</keyword>
<protein>
    <submittedName>
        <fullName evidence="7">Uncharacterized protein</fullName>
    </submittedName>
</protein>
<dbReference type="Proteomes" id="UP000070501">
    <property type="component" value="Unassembled WGS sequence"/>
</dbReference>
<keyword evidence="5" id="KW-0521">NADP</keyword>
<dbReference type="EMBL" id="KQ964279">
    <property type="protein sequence ID" value="KXJ85578.1"/>
    <property type="molecule type" value="Genomic_DNA"/>
</dbReference>
<evidence type="ECO:0000256" key="4">
    <source>
        <dbReference type="ARBA" id="ARBA00022827"/>
    </source>
</evidence>
<organism evidence="7 8">
    <name type="scientific">Microdochium bolleyi</name>
    <dbReference type="NCBI Taxonomy" id="196109"/>
    <lineage>
        <taxon>Eukaryota</taxon>
        <taxon>Fungi</taxon>
        <taxon>Dikarya</taxon>
        <taxon>Ascomycota</taxon>
        <taxon>Pezizomycotina</taxon>
        <taxon>Sordariomycetes</taxon>
        <taxon>Xylariomycetidae</taxon>
        <taxon>Xylariales</taxon>
        <taxon>Microdochiaceae</taxon>
        <taxon>Microdochium</taxon>
    </lineage>
</organism>
<dbReference type="SUPFAM" id="SSF51905">
    <property type="entry name" value="FAD/NAD(P)-binding domain"/>
    <property type="match status" value="2"/>
</dbReference>
<evidence type="ECO:0000256" key="1">
    <source>
        <dbReference type="ARBA" id="ARBA00001974"/>
    </source>
</evidence>
<dbReference type="AlphaFoldDB" id="A0A136ILC6"/>
<dbReference type="InterPro" id="IPR050775">
    <property type="entry name" value="FAD-binding_Monooxygenases"/>
</dbReference>
<gene>
    <name evidence="7" type="ORF">Micbo1qcDRAFT_99176</name>
</gene>
<name>A0A136ILC6_9PEZI</name>
<dbReference type="GO" id="GO:0016491">
    <property type="term" value="F:oxidoreductase activity"/>
    <property type="evidence" value="ECO:0007669"/>
    <property type="project" value="UniProtKB-KW"/>
</dbReference>
<keyword evidence="3" id="KW-0285">Flavoprotein</keyword>
<dbReference type="PANTHER" id="PTHR43098:SF2">
    <property type="entry name" value="FAD-BINDING MONOOXYGENASE AUSB-RELATED"/>
    <property type="match status" value="1"/>
</dbReference>
<dbReference type="OrthoDB" id="66881at2759"/>
<evidence type="ECO:0000256" key="3">
    <source>
        <dbReference type="ARBA" id="ARBA00022630"/>
    </source>
</evidence>
<dbReference type="InParanoid" id="A0A136ILC6"/>
<evidence type="ECO:0000313" key="7">
    <source>
        <dbReference type="EMBL" id="KXJ85578.1"/>
    </source>
</evidence>
<accession>A0A136ILC6</accession>
<keyword evidence="8" id="KW-1185">Reference proteome</keyword>
<comment type="similarity">
    <text evidence="2">Belongs to the FAD-binding monooxygenase family.</text>
</comment>
<reference evidence="8" key="1">
    <citation type="submission" date="2016-02" db="EMBL/GenBank/DDBJ databases">
        <title>Draft genome sequence of Microdochium bolleyi, a fungal endophyte of beachgrass.</title>
        <authorList>
            <consortium name="DOE Joint Genome Institute"/>
            <person name="David A.S."/>
            <person name="May G."/>
            <person name="Haridas S."/>
            <person name="Lim J."/>
            <person name="Wang M."/>
            <person name="Labutti K."/>
            <person name="Lipzen A."/>
            <person name="Barry K."/>
            <person name="Grigoriev I.V."/>
        </authorList>
    </citation>
    <scope>NUCLEOTIDE SEQUENCE [LARGE SCALE GENOMIC DNA]</scope>
    <source>
        <strain evidence="8">J235TASD1</strain>
    </source>
</reference>
<evidence type="ECO:0000256" key="6">
    <source>
        <dbReference type="ARBA" id="ARBA00023002"/>
    </source>
</evidence>
<dbReference type="InterPro" id="IPR036188">
    <property type="entry name" value="FAD/NAD-bd_sf"/>
</dbReference>
<evidence type="ECO:0000256" key="2">
    <source>
        <dbReference type="ARBA" id="ARBA00010139"/>
    </source>
</evidence>
<comment type="cofactor">
    <cofactor evidence="1">
        <name>FAD</name>
        <dbReference type="ChEBI" id="CHEBI:57692"/>
    </cofactor>
</comment>
<dbReference type="Gene3D" id="3.50.50.60">
    <property type="entry name" value="FAD/NAD(P)-binding domain"/>
    <property type="match status" value="2"/>
</dbReference>
<dbReference type="Pfam" id="PF13450">
    <property type="entry name" value="NAD_binding_8"/>
    <property type="match status" value="1"/>
</dbReference>
<evidence type="ECO:0000313" key="8">
    <source>
        <dbReference type="Proteomes" id="UP000070501"/>
    </source>
</evidence>
<proteinExistence type="inferred from homology"/>
<evidence type="ECO:0000256" key="5">
    <source>
        <dbReference type="ARBA" id="ARBA00022857"/>
    </source>
</evidence>